<evidence type="ECO:0000313" key="2">
    <source>
        <dbReference type="Proteomes" id="UP001174936"/>
    </source>
</evidence>
<proteinExistence type="predicted"/>
<name>A0AA40CKI0_9PEZI</name>
<sequence length="241" mass="27128">MFPLVNLPTTLRFAAFFMIRLIRRPSLRRKDVERGEDMCEKPTTEALEEEVEGLLAKHPHYCDLLTVFRESKGVASPEHVEILAQKCCVGSKSQCWACDGVVCEGCKVKRSSIPLPRTTDHVTGCYAICTPCYLVKGTSQPAKFSATLNPTDLSLQHHGCSKNTPAVVPKEVGLCPGCSKRSPEQNSADREEREQRMLVKALLRRILCSKCQKPIPKEKRRWWICGTGDHECHWSGHEVPR</sequence>
<dbReference type="AlphaFoldDB" id="A0AA40CKI0"/>
<comment type="caution">
    <text evidence="1">The sequence shown here is derived from an EMBL/GenBank/DDBJ whole genome shotgun (WGS) entry which is preliminary data.</text>
</comment>
<evidence type="ECO:0000313" key="1">
    <source>
        <dbReference type="EMBL" id="KAK0640823.1"/>
    </source>
</evidence>
<dbReference type="Proteomes" id="UP001174936">
    <property type="component" value="Unassembled WGS sequence"/>
</dbReference>
<organism evidence="1 2">
    <name type="scientific">Cercophora newfieldiana</name>
    <dbReference type="NCBI Taxonomy" id="92897"/>
    <lineage>
        <taxon>Eukaryota</taxon>
        <taxon>Fungi</taxon>
        <taxon>Dikarya</taxon>
        <taxon>Ascomycota</taxon>
        <taxon>Pezizomycotina</taxon>
        <taxon>Sordariomycetes</taxon>
        <taxon>Sordariomycetidae</taxon>
        <taxon>Sordariales</taxon>
        <taxon>Lasiosphaeriaceae</taxon>
        <taxon>Cercophora</taxon>
    </lineage>
</organism>
<dbReference type="EMBL" id="JAULSV010000006">
    <property type="protein sequence ID" value="KAK0640823.1"/>
    <property type="molecule type" value="Genomic_DNA"/>
</dbReference>
<gene>
    <name evidence="1" type="ORF">B0T16DRAFT_202587</name>
</gene>
<protein>
    <submittedName>
        <fullName evidence="1">Uncharacterized protein</fullName>
    </submittedName>
</protein>
<accession>A0AA40CKI0</accession>
<keyword evidence="2" id="KW-1185">Reference proteome</keyword>
<reference evidence="1" key="1">
    <citation type="submission" date="2023-06" db="EMBL/GenBank/DDBJ databases">
        <title>Genome-scale phylogeny and comparative genomics of the fungal order Sordariales.</title>
        <authorList>
            <consortium name="Lawrence Berkeley National Laboratory"/>
            <person name="Hensen N."/>
            <person name="Bonometti L."/>
            <person name="Westerberg I."/>
            <person name="Brannstrom I.O."/>
            <person name="Guillou S."/>
            <person name="Cros-Aarteil S."/>
            <person name="Calhoun S."/>
            <person name="Haridas S."/>
            <person name="Kuo A."/>
            <person name="Mondo S."/>
            <person name="Pangilinan J."/>
            <person name="Riley R."/>
            <person name="Labutti K."/>
            <person name="Andreopoulos B."/>
            <person name="Lipzen A."/>
            <person name="Chen C."/>
            <person name="Yanf M."/>
            <person name="Daum C."/>
            <person name="Ng V."/>
            <person name="Clum A."/>
            <person name="Steindorff A."/>
            <person name="Ohm R."/>
            <person name="Martin F."/>
            <person name="Silar P."/>
            <person name="Natvig D."/>
            <person name="Lalanne C."/>
            <person name="Gautier V."/>
            <person name="Ament-Velasquez S.L."/>
            <person name="Kruys A."/>
            <person name="Hutchinson M.I."/>
            <person name="Powell A.J."/>
            <person name="Barry K."/>
            <person name="Miller A.N."/>
            <person name="Grigoriev I.V."/>
            <person name="Debuchy R."/>
            <person name="Gladieux P."/>
            <person name="Thoren M.H."/>
            <person name="Johannesson H."/>
        </authorList>
    </citation>
    <scope>NUCLEOTIDE SEQUENCE</scope>
    <source>
        <strain evidence="1">SMH2532-1</strain>
    </source>
</reference>